<dbReference type="PANTHER" id="PTHR43649:SF14">
    <property type="entry name" value="BLR3389 PROTEIN"/>
    <property type="match status" value="1"/>
</dbReference>
<name>A0A1J5PSF6_9ZZZZ</name>
<proteinExistence type="predicted"/>
<dbReference type="SUPFAM" id="SSF53850">
    <property type="entry name" value="Periplasmic binding protein-like II"/>
    <property type="match status" value="1"/>
</dbReference>
<dbReference type="Pfam" id="PF01547">
    <property type="entry name" value="SBP_bac_1"/>
    <property type="match status" value="1"/>
</dbReference>
<comment type="caution">
    <text evidence="1">The sequence shown here is derived from an EMBL/GenBank/DDBJ whole genome shotgun (WGS) entry which is preliminary data.</text>
</comment>
<evidence type="ECO:0000313" key="1">
    <source>
        <dbReference type="EMBL" id="OIQ70532.1"/>
    </source>
</evidence>
<sequence length="430" mass="48300">MYFLRWFLLGLLPLLALPSCQRATEPAQLRTARTAILFLHYFTDSLSGGIDDMARTFNQQNTRYELKSVSLDHEAFKTSIQDTLKSDNPPDLYSYWAGARTAAITDELEPLDDVWQQAHLDASFAPSLVRAASQYHGHKYLLPLTQHEVVFFYNKKVFDALGLKPPGTWAQFLEVCAVIKAAGLTPIALGAKDRWPAQFWFDLLLLRSAPYAFRQRLMSGTASYDDPRVKAVFKRWAALLELGYFNTHANDLSWDKGANEMVFRGEAAMTLMGTWNISYFSNADHHWVAGRDFDFFAFPSLREELPKVILGPIDGLVIPKKASNKAGAKQALVYLAGVQAQQAMSRGSGALAPNLQVPLGFYSDIEQRIAADIRHSAFFAFNYDLATPPAVAERGLDAFSEFLAFPKAYPEIIDKLARDARERFRAPDRP</sequence>
<dbReference type="PANTHER" id="PTHR43649">
    <property type="entry name" value="ARABINOSE-BINDING PROTEIN-RELATED"/>
    <property type="match status" value="1"/>
</dbReference>
<dbReference type="Gene3D" id="3.40.190.10">
    <property type="entry name" value="Periplasmic binding protein-like II"/>
    <property type="match status" value="2"/>
</dbReference>
<accession>A0A1J5PSF6</accession>
<reference evidence="1" key="1">
    <citation type="submission" date="2016-10" db="EMBL/GenBank/DDBJ databases">
        <title>Sequence of Gallionella enrichment culture.</title>
        <authorList>
            <person name="Poehlein A."/>
            <person name="Muehling M."/>
            <person name="Daniel R."/>
        </authorList>
    </citation>
    <scope>NUCLEOTIDE SEQUENCE</scope>
</reference>
<gene>
    <name evidence="1" type="primary">ugpB_3</name>
    <name evidence="1" type="ORF">GALL_478550</name>
</gene>
<protein>
    <submittedName>
        <fullName evidence="1">sn-glycerol-3-phosphate-binding periplasmic protein UgpB</fullName>
    </submittedName>
</protein>
<dbReference type="EMBL" id="MLJW01004157">
    <property type="protein sequence ID" value="OIQ70532.1"/>
    <property type="molecule type" value="Genomic_DNA"/>
</dbReference>
<organism evidence="1">
    <name type="scientific">mine drainage metagenome</name>
    <dbReference type="NCBI Taxonomy" id="410659"/>
    <lineage>
        <taxon>unclassified sequences</taxon>
        <taxon>metagenomes</taxon>
        <taxon>ecological metagenomes</taxon>
    </lineage>
</organism>
<dbReference type="InterPro" id="IPR050490">
    <property type="entry name" value="Bact_solute-bd_prot1"/>
</dbReference>
<dbReference type="InterPro" id="IPR006059">
    <property type="entry name" value="SBP"/>
</dbReference>
<dbReference type="AlphaFoldDB" id="A0A1J5PSF6"/>